<feature type="repeat" description="PPR" evidence="4">
    <location>
        <begin position="306"/>
        <end position="340"/>
    </location>
</feature>
<protein>
    <recommendedName>
        <fullName evidence="5">DUF8040 domain-containing protein</fullName>
    </recommendedName>
</protein>
<feature type="repeat" description="PPR" evidence="4">
    <location>
        <begin position="341"/>
        <end position="375"/>
    </location>
</feature>
<evidence type="ECO:0000259" key="5">
    <source>
        <dbReference type="Pfam" id="PF26138"/>
    </source>
</evidence>
<comment type="similarity">
    <text evidence="1">Belongs to the PPR family. P subfamily.</text>
</comment>
<reference evidence="6 7" key="1">
    <citation type="submission" date="2012-08" db="EMBL/GenBank/DDBJ databases">
        <title>Oryza genome evolution.</title>
        <authorList>
            <person name="Wing R.A."/>
        </authorList>
    </citation>
    <scope>NUCLEOTIDE SEQUENCE</scope>
</reference>
<dbReference type="Gramene" id="LPERR10G10130.1">
    <property type="protein sequence ID" value="LPERR10G10130.1"/>
    <property type="gene ID" value="LPERR10G10130"/>
</dbReference>
<name>A0A0D9XKS6_9ORYZ</name>
<dbReference type="EnsemblPlants" id="LPERR10G10130.1">
    <property type="protein sequence ID" value="LPERR10G10130.1"/>
    <property type="gene ID" value="LPERR10G10130"/>
</dbReference>
<dbReference type="NCBIfam" id="TIGR00756">
    <property type="entry name" value="PPR"/>
    <property type="match status" value="10"/>
</dbReference>
<dbReference type="Pfam" id="PF12854">
    <property type="entry name" value="PPR_1"/>
    <property type="match status" value="1"/>
</dbReference>
<evidence type="ECO:0000256" key="3">
    <source>
        <dbReference type="ARBA" id="ARBA00022946"/>
    </source>
</evidence>
<dbReference type="AlphaFoldDB" id="A0A0D9XKS6"/>
<dbReference type="eggNOG" id="KOG4197">
    <property type="taxonomic scope" value="Eukaryota"/>
</dbReference>
<evidence type="ECO:0000256" key="2">
    <source>
        <dbReference type="ARBA" id="ARBA00022737"/>
    </source>
</evidence>
<evidence type="ECO:0000313" key="6">
    <source>
        <dbReference type="EnsemblPlants" id="LPERR10G10130.1"/>
    </source>
</evidence>
<feature type="domain" description="DUF8040" evidence="5">
    <location>
        <begin position="1"/>
        <end position="71"/>
    </location>
</feature>
<dbReference type="STRING" id="77586.A0A0D9XKS6"/>
<evidence type="ECO:0000313" key="7">
    <source>
        <dbReference type="Proteomes" id="UP000032180"/>
    </source>
</evidence>
<dbReference type="Pfam" id="PF13041">
    <property type="entry name" value="PPR_2"/>
    <property type="match status" value="5"/>
</dbReference>
<feature type="repeat" description="PPR" evidence="4">
    <location>
        <begin position="411"/>
        <end position="445"/>
    </location>
</feature>
<dbReference type="HOGENOM" id="CLU_007745_0_0_1"/>
<feature type="repeat" description="PPR" evidence="4">
    <location>
        <begin position="446"/>
        <end position="480"/>
    </location>
</feature>
<evidence type="ECO:0000256" key="4">
    <source>
        <dbReference type="PROSITE-ProRule" id="PRU00708"/>
    </source>
</evidence>
<reference evidence="7" key="2">
    <citation type="submission" date="2013-12" db="EMBL/GenBank/DDBJ databases">
        <authorList>
            <person name="Yu Y."/>
            <person name="Lee S."/>
            <person name="de Baynast K."/>
            <person name="Wissotski M."/>
            <person name="Liu L."/>
            <person name="Talag J."/>
            <person name="Goicoechea J."/>
            <person name="Angelova A."/>
            <person name="Jetty R."/>
            <person name="Kudrna D."/>
            <person name="Golser W."/>
            <person name="Rivera L."/>
            <person name="Zhang J."/>
            <person name="Wing R."/>
        </authorList>
    </citation>
    <scope>NUCLEOTIDE SEQUENCE</scope>
</reference>
<dbReference type="InterPro" id="IPR011990">
    <property type="entry name" value="TPR-like_helical_dom_sf"/>
</dbReference>
<feature type="repeat" description="PPR" evidence="4">
    <location>
        <begin position="516"/>
        <end position="550"/>
    </location>
</feature>
<dbReference type="Pfam" id="PF26138">
    <property type="entry name" value="DUF8040"/>
    <property type="match status" value="1"/>
</dbReference>
<dbReference type="Gene3D" id="1.25.40.10">
    <property type="entry name" value="Tetratricopeptide repeat domain"/>
    <property type="match status" value="4"/>
</dbReference>
<evidence type="ECO:0000256" key="1">
    <source>
        <dbReference type="ARBA" id="ARBA00007626"/>
    </source>
</evidence>
<dbReference type="Proteomes" id="UP000032180">
    <property type="component" value="Chromosome 10"/>
</dbReference>
<sequence>MSRSTFHKLCVCLREKRLLLDTFHVSVEEQVAKFLKMVGQNHSNSSVGFSFLRSGATISTYFNIVMRAMCELARELICVRSIVTHAKITSSPNRFYPYFELHSLASHRLHSPSSILRSLPQSSASAPLVADMLVLALARSTRPLASYDAFLLAGEIHPRHRPSTASVNALLAALIGAKRADLAEKAFRSALRRRMTPDIYTFNTVISALCRVGQLRKAGDLAKDIRAWGLSPSVATYNSLIDGYCKKGGAGNMYHVDMLLKEMVESRISPSAVTFRVLINGYFKNSNTGAAVRVFEEMKKQGIAATVVTYNVLISGLCREGKVEEGVKLMEEMEDLGLSPDVVTFGSVLNGFCKKGMMADAKGWIDGMPERNVEPGVVTYNILIDGYRRLGMMEDAMAVKEAMAKKGISPNVTTFTCLITGFCRCGDWRSASGLLDEMKEKGIKADVITYNVLIGALCCKGDVKKAVKLLDEMSKVGLEPNHLTYNTVIQGFCDKGNIKGAYEIRTKMEKCRKRANVVTYNVLIKYFCQIGKMEEANDLLNEMLDKGLVPNGITYETIKEGMMEKGYVSHHLTKSTAMAGAATFWLHDDILFNILSYLPAKSAARFRARVAFMARHALFLQLHHRRANRRPDQLNLFLQSSPRRDENHRNVYNFYTWHQQHGGPAKMLMRDDFSGGFASLVTKPLHGLLLISHGRCYFVFNPCTRSLLPLHGTKFPWKSHVHYIPNLTGRAGAPGYNDMSYGLGYCSATDEYKVVRLFSRPIATAATNCEVLVLDAPATWRPTAHQLPADYAVNVVGSSVFLNGVFAVDGSCAGEPPEILFTPEDSRSWELCESPASPVDLDVPAAYANGKIYWVVDSRLKESPSLYSQLMPLDMGSRKFEVIEGPPCRSHGSSRMALLELQGAIGVACADRAADAIDLWTVKDGGGGDWCLECRVELAEFSPEYSSETATPMAVDPVDGRILLNTGTSLGYYDPKSSALETIYSIDIIEDVDGLRYRFCPVICRESVSALLFRNMSRSWRHMLSLESFVKLHLQRANRRDQLKVFFHPAFPTDAEPHPDDCHFLLYSWQLSCMDFADRGFPTPITKSLNGLLLIHSTGHAHGSYYVVNPLTFAPRVNWSPRTTSSDRTPSTRTNTVATCELLAFDMESREFEARHAAMYRDGMMTLLELHGALCVTCLNRATYIVDILSFYVEVVWLQSPCS</sequence>
<dbReference type="InterPro" id="IPR002885">
    <property type="entry name" value="PPR_rpt"/>
</dbReference>
<keyword evidence="2" id="KW-0677">Repeat</keyword>
<dbReference type="PANTHER" id="PTHR47941">
    <property type="entry name" value="PENTATRICOPEPTIDE REPEAT-CONTAINING PROTEIN 3, MITOCHONDRIAL"/>
    <property type="match status" value="1"/>
</dbReference>
<feature type="repeat" description="PPR" evidence="4">
    <location>
        <begin position="481"/>
        <end position="515"/>
    </location>
</feature>
<organism evidence="6 7">
    <name type="scientific">Leersia perrieri</name>
    <dbReference type="NCBI Taxonomy" id="77586"/>
    <lineage>
        <taxon>Eukaryota</taxon>
        <taxon>Viridiplantae</taxon>
        <taxon>Streptophyta</taxon>
        <taxon>Embryophyta</taxon>
        <taxon>Tracheophyta</taxon>
        <taxon>Spermatophyta</taxon>
        <taxon>Magnoliopsida</taxon>
        <taxon>Liliopsida</taxon>
        <taxon>Poales</taxon>
        <taxon>Poaceae</taxon>
        <taxon>BOP clade</taxon>
        <taxon>Oryzoideae</taxon>
        <taxon>Oryzeae</taxon>
        <taxon>Oryzinae</taxon>
        <taxon>Leersia</taxon>
    </lineage>
</organism>
<keyword evidence="7" id="KW-1185">Reference proteome</keyword>
<proteinExistence type="inferred from homology"/>
<keyword evidence="3" id="KW-0809">Transit peptide</keyword>
<dbReference type="PROSITE" id="PS51375">
    <property type="entry name" value="PPR"/>
    <property type="match status" value="10"/>
</dbReference>
<dbReference type="InterPro" id="IPR058353">
    <property type="entry name" value="DUF8040"/>
</dbReference>
<reference evidence="6" key="3">
    <citation type="submission" date="2015-04" db="UniProtKB">
        <authorList>
            <consortium name="EnsemblPlants"/>
        </authorList>
    </citation>
    <scope>IDENTIFICATION</scope>
</reference>
<feature type="repeat" description="PPR" evidence="4">
    <location>
        <begin position="271"/>
        <end position="305"/>
    </location>
</feature>
<feature type="repeat" description="PPR" evidence="4">
    <location>
        <begin position="376"/>
        <end position="410"/>
    </location>
</feature>
<feature type="repeat" description="PPR" evidence="4">
    <location>
        <begin position="198"/>
        <end position="232"/>
    </location>
</feature>
<accession>A0A0D9XKS6</accession>
<feature type="repeat" description="PPR" evidence="4">
    <location>
        <begin position="233"/>
        <end position="270"/>
    </location>
</feature>